<organism evidence="1 2">
    <name type="scientific">Ectopseudomonas alcaliphila</name>
    <dbReference type="NCBI Taxonomy" id="101564"/>
    <lineage>
        <taxon>Bacteria</taxon>
        <taxon>Pseudomonadati</taxon>
        <taxon>Pseudomonadota</taxon>
        <taxon>Gammaproteobacteria</taxon>
        <taxon>Pseudomonadales</taxon>
        <taxon>Pseudomonadaceae</taxon>
        <taxon>Ectopseudomonas</taxon>
    </lineage>
</organism>
<dbReference type="EMBL" id="FNAE01000002">
    <property type="protein sequence ID" value="SDE18354.1"/>
    <property type="molecule type" value="Genomic_DNA"/>
</dbReference>
<reference evidence="1 2" key="1">
    <citation type="submission" date="2016-10" db="EMBL/GenBank/DDBJ databases">
        <authorList>
            <person name="de Groot N.N."/>
        </authorList>
    </citation>
    <scope>NUCLEOTIDE SEQUENCE [LARGE SCALE GENOMIC DNA]</scope>
    <source>
        <strain evidence="1 2">JCM 10630</strain>
    </source>
</reference>
<protein>
    <submittedName>
        <fullName evidence="1">Uncharacterized protein</fullName>
    </submittedName>
</protein>
<dbReference type="AlphaFoldDB" id="A0A1G7ATZ3"/>
<name>A0A1G7ATZ3_9GAMM</name>
<gene>
    <name evidence="1" type="ORF">SAMN05216575_10235</name>
</gene>
<proteinExistence type="predicted"/>
<accession>A0A1G7ATZ3</accession>
<evidence type="ECO:0000313" key="2">
    <source>
        <dbReference type="Proteomes" id="UP000182413"/>
    </source>
</evidence>
<dbReference type="Proteomes" id="UP000182413">
    <property type="component" value="Unassembled WGS sequence"/>
</dbReference>
<evidence type="ECO:0000313" key="1">
    <source>
        <dbReference type="EMBL" id="SDE18354.1"/>
    </source>
</evidence>
<sequence length="43" mass="5142">MAAPTVRERVVKPRRNSLLQQPQAQARLRNITWQSTSPWRAWR</sequence>